<sequence length="192" mass="22206">MQRTLQWLSIYNCRELFWSENPFLIETLQQLTQLQHLDLSKDDPEENMGLPAFLDCSQILVDKDFLERLLPSLPNLTWLDLSGNAKFSFGDLKLFQQCYPQMLKFLGLFMTDMCSFPEIPADQVSGNGNVKQITLSVKIYNNRPTFLTSAMRELFNIIRDEYPDLDKNLMCNVVLGAMESQTKDKHIQLAGR</sequence>
<reference evidence="1" key="1">
    <citation type="submission" date="2023-01" db="EMBL/GenBank/DDBJ databases">
        <title>Genome assembly of the deep-sea coral Lophelia pertusa.</title>
        <authorList>
            <person name="Herrera S."/>
            <person name="Cordes E."/>
        </authorList>
    </citation>
    <scope>NUCLEOTIDE SEQUENCE</scope>
    <source>
        <strain evidence="1">USNM1676648</strain>
        <tissue evidence="1">Polyp</tissue>
    </source>
</reference>
<evidence type="ECO:0000313" key="1">
    <source>
        <dbReference type="EMBL" id="KAJ7372332.1"/>
    </source>
</evidence>
<keyword evidence="2" id="KW-1185">Reference proteome</keyword>
<dbReference type="InterPro" id="IPR051341">
    <property type="entry name" value="Zyg-11_UBL_adapter"/>
</dbReference>
<evidence type="ECO:0000313" key="2">
    <source>
        <dbReference type="Proteomes" id="UP001163046"/>
    </source>
</evidence>
<gene>
    <name evidence="1" type="primary">ZER1_1</name>
    <name evidence="1" type="ORF">OS493_019777</name>
</gene>
<accession>A0A9W9YZF6</accession>
<dbReference type="PANTHER" id="PTHR12904">
    <property type="match status" value="1"/>
</dbReference>
<dbReference type="OrthoDB" id="5783533at2759"/>
<name>A0A9W9YZF6_9CNID</name>
<protein>
    <submittedName>
        <fullName evidence="1">Protein zer-1</fullName>
    </submittedName>
</protein>
<comment type="caution">
    <text evidence="1">The sequence shown here is derived from an EMBL/GenBank/DDBJ whole genome shotgun (WGS) entry which is preliminary data.</text>
</comment>
<dbReference type="Proteomes" id="UP001163046">
    <property type="component" value="Unassembled WGS sequence"/>
</dbReference>
<organism evidence="1 2">
    <name type="scientific">Desmophyllum pertusum</name>
    <dbReference type="NCBI Taxonomy" id="174260"/>
    <lineage>
        <taxon>Eukaryota</taxon>
        <taxon>Metazoa</taxon>
        <taxon>Cnidaria</taxon>
        <taxon>Anthozoa</taxon>
        <taxon>Hexacorallia</taxon>
        <taxon>Scleractinia</taxon>
        <taxon>Caryophylliina</taxon>
        <taxon>Caryophylliidae</taxon>
        <taxon>Desmophyllum</taxon>
    </lineage>
</organism>
<dbReference type="EMBL" id="MU826837">
    <property type="protein sequence ID" value="KAJ7372332.1"/>
    <property type="molecule type" value="Genomic_DNA"/>
</dbReference>
<dbReference type="PANTHER" id="PTHR12904:SF23">
    <property type="entry name" value="PROTEIN ZER-1 HOMOLOG"/>
    <property type="match status" value="1"/>
</dbReference>
<dbReference type="SUPFAM" id="SSF52047">
    <property type="entry name" value="RNI-like"/>
    <property type="match status" value="1"/>
</dbReference>
<proteinExistence type="predicted"/>
<dbReference type="GO" id="GO:0031462">
    <property type="term" value="C:Cul2-RING ubiquitin ligase complex"/>
    <property type="evidence" value="ECO:0007669"/>
    <property type="project" value="TreeGrafter"/>
</dbReference>
<dbReference type="InterPro" id="IPR032675">
    <property type="entry name" value="LRR_dom_sf"/>
</dbReference>
<dbReference type="AlphaFoldDB" id="A0A9W9YZF6"/>
<dbReference type="Gene3D" id="3.80.10.10">
    <property type="entry name" value="Ribonuclease Inhibitor"/>
    <property type="match status" value="1"/>
</dbReference>